<reference evidence="1 2" key="1">
    <citation type="submission" date="2024-07" db="EMBL/GenBank/DDBJ databases">
        <authorList>
            <person name="Kang M."/>
        </authorList>
    </citation>
    <scope>NUCLEOTIDE SEQUENCE [LARGE SCALE GENOMIC DNA]</scope>
    <source>
        <strain evidence="1 2">DFM31</strain>
    </source>
</reference>
<dbReference type="PANTHER" id="PTHR11371">
    <property type="entry name" value="DEOXYRIBONUCLEASE"/>
    <property type="match status" value="1"/>
</dbReference>
<dbReference type="EMBL" id="JBFBVU010000012">
    <property type="protein sequence ID" value="MEV8467372.1"/>
    <property type="molecule type" value="Genomic_DNA"/>
</dbReference>
<keyword evidence="1" id="KW-0378">Hydrolase</keyword>
<dbReference type="CDD" id="cd10283">
    <property type="entry name" value="MnuA_DNase1-like"/>
    <property type="match status" value="1"/>
</dbReference>
<dbReference type="PANTHER" id="PTHR11371:SF31">
    <property type="entry name" value="EXTRACELLULAR NUCLEASE"/>
    <property type="match status" value="1"/>
</dbReference>
<dbReference type="Proteomes" id="UP001553161">
    <property type="component" value="Unassembled WGS sequence"/>
</dbReference>
<keyword evidence="1" id="KW-0255">Endonuclease</keyword>
<comment type="caution">
    <text evidence="1">The sequence shown here is derived from an EMBL/GenBank/DDBJ whole genome shotgun (WGS) entry which is preliminary data.</text>
</comment>
<proteinExistence type="predicted"/>
<organism evidence="1 2">
    <name type="scientific">Meridianimarinicoccus marinus</name>
    <dbReference type="NCBI Taxonomy" id="3231483"/>
    <lineage>
        <taxon>Bacteria</taxon>
        <taxon>Pseudomonadati</taxon>
        <taxon>Pseudomonadota</taxon>
        <taxon>Alphaproteobacteria</taxon>
        <taxon>Rhodobacterales</taxon>
        <taxon>Paracoccaceae</taxon>
        <taxon>Meridianimarinicoccus</taxon>
    </lineage>
</organism>
<accession>A0ABV3L8L9</accession>
<evidence type="ECO:0000313" key="2">
    <source>
        <dbReference type="Proteomes" id="UP001553161"/>
    </source>
</evidence>
<dbReference type="Gene3D" id="3.60.10.10">
    <property type="entry name" value="Endonuclease/exonuclease/phosphatase"/>
    <property type="match status" value="1"/>
</dbReference>
<keyword evidence="1" id="KW-0540">Nuclease</keyword>
<dbReference type="InterPro" id="IPR036691">
    <property type="entry name" value="Endo/exonu/phosph_ase_sf"/>
</dbReference>
<keyword evidence="2" id="KW-1185">Reference proteome</keyword>
<dbReference type="GO" id="GO:0004519">
    <property type="term" value="F:endonuclease activity"/>
    <property type="evidence" value="ECO:0007669"/>
    <property type="project" value="UniProtKB-KW"/>
</dbReference>
<dbReference type="SUPFAM" id="SSF56219">
    <property type="entry name" value="DNase I-like"/>
    <property type="match status" value="1"/>
</dbReference>
<name>A0ABV3L8L9_9RHOB</name>
<evidence type="ECO:0000313" key="1">
    <source>
        <dbReference type="EMBL" id="MEV8467372.1"/>
    </source>
</evidence>
<gene>
    <name evidence="1" type="ORF">AB0T83_11325</name>
</gene>
<sequence length="372" mass="42224">MPSYHDLRPDADFVDRDYERVFPGMTVPERARCSDGLLRLRAVLNATVAPRKTEGNLLVASWNIKEFGHTTQRLPEAYFYIAEILGAFDLIAVQEVKSTLTDLHLVMRLLGPGWRYLVNDITDGASGNSERSAYIFNAGRVQLSGLAGEISLWDEITRDSPLGLRQLKRAPYVTGFRAGWKEFAMVNLHLHPGDDADDVALRGEEIRLLLKALKAKRREVWSDNLILVGDWNLYEDDDQPALQALADAGYRECSGLQGKRTNVSRSQAYDRMFFTHNTYFQMEEAANGLERGDVLDPFDAVYRESDLRAYRPTMLAQYGGSRDLAGDDTALARYFRHPWRKNQLSDHFPIWVSLVTDQADKFLKDKRDALAG</sequence>
<protein>
    <submittedName>
        <fullName evidence="1">Endonuclease/exonuclease/phosphatase family protein</fullName>
    </submittedName>
</protein>
<dbReference type="RefSeq" id="WP_366193156.1">
    <property type="nucleotide sequence ID" value="NZ_JBFBVU010000012.1"/>
</dbReference>